<dbReference type="PANTHER" id="PTHR11319:SF35">
    <property type="entry name" value="OUTER MEMBRANE PROTEIN PMPC-RELATED"/>
    <property type="match status" value="1"/>
</dbReference>
<feature type="transmembrane region" description="Helical" evidence="1">
    <location>
        <begin position="361"/>
        <end position="379"/>
    </location>
</feature>
<protein>
    <submittedName>
        <fullName evidence="2">Uncharacterized protein</fullName>
    </submittedName>
</protein>
<organism evidence="2 3">
    <name type="scientific">Symbiodinium natans</name>
    <dbReference type="NCBI Taxonomy" id="878477"/>
    <lineage>
        <taxon>Eukaryota</taxon>
        <taxon>Sar</taxon>
        <taxon>Alveolata</taxon>
        <taxon>Dinophyceae</taxon>
        <taxon>Suessiales</taxon>
        <taxon>Symbiodiniaceae</taxon>
        <taxon>Symbiodinium</taxon>
    </lineage>
</organism>
<evidence type="ECO:0000313" key="2">
    <source>
        <dbReference type="EMBL" id="CAE7359358.1"/>
    </source>
</evidence>
<feature type="transmembrane region" description="Helical" evidence="1">
    <location>
        <begin position="267"/>
        <end position="288"/>
    </location>
</feature>
<accession>A0A812Q6N5</accession>
<feature type="transmembrane region" description="Helical" evidence="1">
    <location>
        <begin position="437"/>
        <end position="457"/>
    </location>
</feature>
<keyword evidence="3" id="KW-1185">Reference proteome</keyword>
<keyword evidence="1" id="KW-1133">Transmembrane helix</keyword>
<name>A0A812Q6N5_9DINO</name>
<gene>
    <name evidence="2" type="ORF">SNAT2548_LOCUS19257</name>
</gene>
<dbReference type="Proteomes" id="UP000604046">
    <property type="component" value="Unassembled WGS sequence"/>
</dbReference>
<evidence type="ECO:0000256" key="1">
    <source>
        <dbReference type="SAM" id="Phobius"/>
    </source>
</evidence>
<dbReference type="PANTHER" id="PTHR11319">
    <property type="entry name" value="G PROTEIN-COUPLED RECEPTOR-RELATED"/>
    <property type="match status" value="1"/>
</dbReference>
<proteinExistence type="predicted"/>
<dbReference type="AlphaFoldDB" id="A0A812Q6N5"/>
<reference evidence="2" key="1">
    <citation type="submission" date="2021-02" db="EMBL/GenBank/DDBJ databases">
        <authorList>
            <person name="Dougan E. K."/>
            <person name="Rhodes N."/>
            <person name="Thang M."/>
            <person name="Chan C."/>
        </authorList>
    </citation>
    <scope>NUCLEOTIDE SEQUENCE</scope>
</reference>
<comment type="caution">
    <text evidence="2">The sequence shown here is derived from an EMBL/GenBank/DDBJ whole genome shotgun (WGS) entry which is preliminary data.</text>
</comment>
<feature type="transmembrane region" description="Helical" evidence="1">
    <location>
        <begin position="469"/>
        <end position="491"/>
    </location>
</feature>
<keyword evidence="1" id="KW-0812">Transmembrane</keyword>
<dbReference type="EMBL" id="CAJNDS010002171">
    <property type="protein sequence ID" value="CAE7359358.1"/>
    <property type="molecule type" value="Genomic_DNA"/>
</dbReference>
<keyword evidence="1" id="KW-0472">Membrane</keyword>
<sequence>MEENYHFKGRSLRSPLLAEDMDGKTPKDVANSCGAKSGVNYGAAESSGTYNAVANQWLKSMHRQVEQLFPLDGSGLIRVPRGYLVENRFHGGNWFDVEKTASRCPNPHACPAQNISIIDVYSSGVCAAGYTHTACAQCAPEFGRSTGDPFVCQKCRYSWLQWVTFLGKQTGIYVFTLFTAGKAQEGRNRQSVLLKIALSFGTVVASVSGAVRSTDTVTEVMPATESEGSDVTTHRRHRPKFLTSLASLWSPSLDCLLNSRALSIQGWLLLTAAAPVALWCFTAIFVAAKAACTQTFKAELKKGLIQPSIVVVTCFLPGIMGSAARFVPCVHFMSDKFQEKVPQYVSCALDIPCTDYQIKRYVLLVAFSAMGALVGPFFWRTVISRSKAWPEDARKATLGFLVAGYRKDLDWWEAMVLTRKCALVMAGSLFPASYSPFLFLTFELIIIGASLTLHSYAKPYDDASLNAMELGTLFASATAILSAVVLTLQPIDWTLNSSINKPTLAVFTGSIVVPLAVLMLLLAQEVRIGFLRSPTAENASSTVEESTVEESIKESTVKEVGVQTAGT</sequence>
<evidence type="ECO:0000313" key="3">
    <source>
        <dbReference type="Proteomes" id="UP000604046"/>
    </source>
</evidence>
<feature type="transmembrane region" description="Helical" evidence="1">
    <location>
        <begin position="503"/>
        <end position="523"/>
    </location>
</feature>